<comment type="caution">
    <text evidence="3">The sequence shown here is derived from an EMBL/GenBank/DDBJ whole genome shotgun (WGS) entry which is preliminary data.</text>
</comment>
<feature type="chain" id="PRO_5002430125" evidence="2">
    <location>
        <begin position="22"/>
        <end position="58"/>
    </location>
</feature>
<proteinExistence type="predicted"/>
<sequence length="58" mass="6104">MKLPKSLLSALVIGIAVQAVPACTKTKESPSQKAKKDAKEKETEKTSIPFNCPACGMG</sequence>
<protein>
    <submittedName>
        <fullName evidence="3">Uncharacterized protein</fullName>
    </submittedName>
</protein>
<dbReference type="AlphaFoldDB" id="A0A0E9N1L6"/>
<accession>A0A0E9N1L6</accession>
<keyword evidence="2" id="KW-0732">Signal</keyword>
<dbReference type="RefSeq" id="WP_157473999.1">
    <property type="nucleotide sequence ID" value="NZ_BBWV01000002.1"/>
</dbReference>
<dbReference type="Proteomes" id="UP000033121">
    <property type="component" value="Unassembled WGS sequence"/>
</dbReference>
<gene>
    <name evidence="3" type="ORF">FPE01S_02_03390</name>
</gene>
<evidence type="ECO:0000256" key="2">
    <source>
        <dbReference type="SAM" id="SignalP"/>
    </source>
</evidence>
<evidence type="ECO:0000256" key="1">
    <source>
        <dbReference type="SAM" id="MobiDB-lite"/>
    </source>
</evidence>
<dbReference type="STRING" id="1220578.FPE01S_02_03390"/>
<evidence type="ECO:0000313" key="4">
    <source>
        <dbReference type="Proteomes" id="UP000033121"/>
    </source>
</evidence>
<keyword evidence="4" id="KW-1185">Reference proteome</keyword>
<organism evidence="3 4">
    <name type="scientific">Flavihumibacter petaseus NBRC 106054</name>
    <dbReference type="NCBI Taxonomy" id="1220578"/>
    <lineage>
        <taxon>Bacteria</taxon>
        <taxon>Pseudomonadati</taxon>
        <taxon>Bacteroidota</taxon>
        <taxon>Chitinophagia</taxon>
        <taxon>Chitinophagales</taxon>
        <taxon>Chitinophagaceae</taxon>
        <taxon>Flavihumibacter</taxon>
    </lineage>
</organism>
<dbReference type="EMBL" id="BBWV01000002">
    <property type="protein sequence ID" value="GAO43235.1"/>
    <property type="molecule type" value="Genomic_DNA"/>
</dbReference>
<dbReference type="OrthoDB" id="678944at2"/>
<feature type="signal peptide" evidence="2">
    <location>
        <begin position="1"/>
        <end position="21"/>
    </location>
</feature>
<reference evidence="3 4" key="1">
    <citation type="submission" date="2015-04" db="EMBL/GenBank/DDBJ databases">
        <title>Whole genome shotgun sequence of Flavihumibacter petaseus NBRC 106054.</title>
        <authorList>
            <person name="Miyazawa S."/>
            <person name="Hosoyama A."/>
            <person name="Hashimoto M."/>
            <person name="Noguchi M."/>
            <person name="Tsuchikane K."/>
            <person name="Ohji S."/>
            <person name="Yamazoe A."/>
            <person name="Ichikawa N."/>
            <person name="Kimura A."/>
            <person name="Fujita N."/>
        </authorList>
    </citation>
    <scope>NUCLEOTIDE SEQUENCE [LARGE SCALE GENOMIC DNA]</scope>
    <source>
        <strain evidence="3 4">NBRC 106054</strain>
    </source>
</reference>
<name>A0A0E9N1L6_9BACT</name>
<feature type="region of interest" description="Disordered" evidence="1">
    <location>
        <begin position="26"/>
        <end position="45"/>
    </location>
</feature>
<evidence type="ECO:0000313" key="3">
    <source>
        <dbReference type="EMBL" id="GAO43235.1"/>
    </source>
</evidence>